<feature type="compositionally biased region" description="Polar residues" evidence="1">
    <location>
        <begin position="100"/>
        <end position="122"/>
    </location>
</feature>
<dbReference type="RefSeq" id="WP_128565566.1">
    <property type="nucleotide sequence ID" value="NZ_BPQH01000015.1"/>
</dbReference>
<dbReference type="Proteomes" id="UP001055167">
    <property type="component" value="Unassembled WGS sequence"/>
</dbReference>
<comment type="caution">
    <text evidence="3">The sequence shown here is derived from an EMBL/GenBank/DDBJ whole genome shotgun (WGS) entry which is preliminary data.</text>
</comment>
<reference evidence="3" key="1">
    <citation type="journal article" date="2021" name="Front. Microbiol.">
        <title>Comprehensive Comparative Genomics and Phenotyping of Methylobacterium Species.</title>
        <authorList>
            <person name="Alessa O."/>
            <person name="Ogura Y."/>
            <person name="Fujitani Y."/>
            <person name="Takami H."/>
            <person name="Hayashi T."/>
            <person name="Sahin N."/>
            <person name="Tani A."/>
        </authorList>
    </citation>
    <scope>NUCLEOTIDE SEQUENCE</scope>
    <source>
        <strain evidence="3">KCTC 52305</strain>
    </source>
</reference>
<feature type="signal peptide" evidence="2">
    <location>
        <begin position="1"/>
        <end position="17"/>
    </location>
</feature>
<name>A0ABQ4R279_9HYPH</name>
<keyword evidence="4" id="KW-1185">Reference proteome</keyword>
<reference evidence="3" key="2">
    <citation type="submission" date="2021-08" db="EMBL/GenBank/DDBJ databases">
        <authorList>
            <person name="Tani A."/>
            <person name="Ola A."/>
            <person name="Ogura Y."/>
            <person name="Katsura K."/>
            <person name="Hayashi T."/>
        </authorList>
    </citation>
    <scope>NUCLEOTIDE SEQUENCE</scope>
    <source>
        <strain evidence="3">KCTC 52305</strain>
    </source>
</reference>
<feature type="region of interest" description="Disordered" evidence="1">
    <location>
        <begin position="99"/>
        <end position="156"/>
    </location>
</feature>
<evidence type="ECO:0000313" key="4">
    <source>
        <dbReference type="Proteomes" id="UP001055167"/>
    </source>
</evidence>
<dbReference type="EMBL" id="BPQH01000015">
    <property type="protein sequence ID" value="GJD51773.1"/>
    <property type="molecule type" value="Genomic_DNA"/>
</dbReference>
<gene>
    <name evidence="3" type="ORF">OPKNFCMD_4531</name>
</gene>
<feature type="region of interest" description="Disordered" evidence="1">
    <location>
        <begin position="35"/>
        <end position="55"/>
    </location>
</feature>
<proteinExistence type="predicted"/>
<evidence type="ECO:0000256" key="2">
    <source>
        <dbReference type="SAM" id="SignalP"/>
    </source>
</evidence>
<accession>A0ABQ4R279</accession>
<evidence type="ECO:0000256" key="1">
    <source>
        <dbReference type="SAM" id="MobiDB-lite"/>
    </source>
</evidence>
<feature type="chain" id="PRO_5047046033" evidence="2">
    <location>
        <begin position="18"/>
        <end position="156"/>
    </location>
</feature>
<protein>
    <submittedName>
        <fullName evidence="3">Uncharacterized protein</fullName>
    </submittedName>
</protein>
<sequence>MPAALPLALFGAHLVLAAADGPPKLDISATCNSPGRASVSQEAGADGCLRSERSAGDDLRKRWGEFSPSAKHQCSQQSRAGGFPSYVEMLTCLELASGSVPVTSPQNSATAGPGNPATTGSTRRVGEGERDAGGLTAEPAPTQRTDPLKVLGKPAR</sequence>
<evidence type="ECO:0000313" key="3">
    <source>
        <dbReference type="EMBL" id="GJD51773.1"/>
    </source>
</evidence>
<keyword evidence="2" id="KW-0732">Signal</keyword>
<organism evidence="3 4">
    <name type="scientific">Methylobacterium crusticola</name>
    <dbReference type="NCBI Taxonomy" id="1697972"/>
    <lineage>
        <taxon>Bacteria</taxon>
        <taxon>Pseudomonadati</taxon>
        <taxon>Pseudomonadota</taxon>
        <taxon>Alphaproteobacteria</taxon>
        <taxon>Hyphomicrobiales</taxon>
        <taxon>Methylobacteriaceae</taxon>
        <taxon>Methylobacterium</taxon>
    </lineage>
</organism>